<dbReference type="GO" id="GO:0016485">
    <property type="term" value="P:protein processing"/>
    <property type="evidence" value="ECO:0007669"/>
    <property type="project" value="TreeGrafter"/>
</dbReference>
<evidence type="ECO:0000256" key="5">
    <source>
        <dbReference type="ARBA" id="ARBA00022801"/>
    </source>
</evidence>
<dbReference type="Proteomes" id="UP000580250">
    <property type="component" value="Unassembled WGS sequence"/>
</dbReference>
<dbReference type="Pfam" id="PF01431">
    <property type="entry name" value="Peptidase_M13"/>
    <property type="match status" value="1"/>
</dbReference>
<evidence type="ECO:0000313" key="11">
    <source>
        <dbReference type="EMBL" id="CAD2178802.1"/>
    </source>
</evidence>
<dbReference type="EMBL" id="CAJEWN010000327">
    <property type="protein sequence ID" value="CAD2178802.1"/>
    <property type="molecule type" value="Genomic_DNA"/>
</dbReference>
<dbReference type="PRINTS" id="PR00786">
    <property type="entry name" value="NEPRILYSIN"/>
</dbReference>
<feature type="chain" id="PRO_5028338660" evidence="8">
    <location>
        <begin position="23"/>
        <end position="800"/>
    </location>
</feature>
<dbReference type="PANTHER" id="PTHR11733:SF167">
    <property type="entry name" value="FI17812P1-RELATED"/>
    <property type="match status" value="1"/>
</dbReference>
<dbReference type="GO" id="GO:0004222">
    <property type="term" value="F:metalloendopeptidase activity"/>
    <property type="evidence" value="ECO:0007669"/>
    <property type="project" value="InterPro"/>
</dbReference>
<dbReference type="InterPro" id="IPR000718">
    <property type="entry name" value="Peptidase_M13"/>
</dbReference>
<organism evidence="11 12">
    <name type="scientific">Meloidogyne enterolobii</name>
    <name type="common">Root-knot nematode worm</name>
    <name type="synonym">Meloidogyne mayaguensis</name>
    <dbReference type="NCBI Taxonomy" id="390850"/>
    <lineage>
        <taxon>Eukaryota</taxon>
        <taxon>Metazoa</taxon>
        <taxon>Ecdysozoa</taxon>
        <taxon>Nematoda</taxon>
        <taxon>Chromadorea</taxon>
        <taxon>Rhabditida</taxon>
        <taxon>Tylenchina</taxon>
        <taxon>Tylenchomorpha</taxon>
        <taxon>Tylenchoidea</taxon>
        <taxon>Meloidogynidae</taxon>
        <taxon>Meloidogyninae</taxon>
        <taxon>Meloidogyne</taxon>
    </lineage>
</organism>
<name>A0A6V7VVJ3_MELEN</name>
<comment type="similarity">
    <text evidence="2">Belongs to the peptidase M13 family.</text>
</comment>
<feature type="domain" description="Peptidase M13 C-terminal" evidence="9">
    <location>
        <begin position="589"/>
        <end position="799"/>
    </location>
</feature>
<sequence length="800" mass="92308">MNDLRIYLKLLILSLINLIAQTELLNNENPLFNNSLLALANLLPTEKIIENEINQNKISSENEKKDYKLTAKNITLLIPELHYSSSNGLIELSSINITADFFGNKHVADDSSSNLFYEYPELVSSINKSVNPCNDFYEFVCSGWKHNNPIEADKTSSNQFQLISNLIEKREKEILDNRQTFHSYPPYDKMMFNLYDSCLDIANRLKTGSSLLLQKLRKLKQKRDMRYITDWLINVWPVNLFYQISVGPDMRNTSRNIITINPNNVFLMSEKLYLEENMAPKYLEALKEYLTKLLELLYTDDNEQIIFKKLNKKEDISRRVNSFIQVELQMAKIINETDKHYDNAYADDEYLIIQKFQNNLAGSINWVRYLQNILPQQVLLQKYPDGVATVEARISEVTLIKKFDRLAQNLSGQVLSDYMDWKLILSEVTYLDDRFLDVGFELDRVLQGSVERPAHWKECKNVLINVFPALIERVYIQRYMNVNATKVQIEEMFLNVKKEFHSMLDHNGWMDEQTKIAAFEKLQKLKVLIGYMDSIFNETKLEKLYSEFTVIPGQPFAEAMDSLNILMNQKSMLQLLDPVEVEFSSLGINGFYYPIKNVIVLTGGILQGVFFNSTTRPISMNYGSIGVVLAHEITHGFDNNGRLHDEFGNVRNWWKKETAAAFQKQKQCFVDQYDAITVNGLDGLHINGKMTQGENIADNGGMRAAYNAMEIALKKNSVASQQKLKGLEEFSAEQLFFINYAFSWCTNQRPEAAIFGAVYDVHSPPEARVNVVLANMPQFSNHFKCQSGTPMNPKKRCQVW</sequence>
<dbReference type="Pfam" id="PF05649">
    <property type="entry name" value="Peptidase_M13_N"/>
    <property type="match status" value="1"/>
</dbReference>
<dbReference type="PANTHER" id="PTHR11733">
    <property type="entry name" value="ZINC METALLOPROTEASE FAMILY M13 NEPRILYSIN-RELATED"/>
    <property type="match status" value="1"/>
</dbReference>
<dbReference type="GO" id="GO:0046872">
    <property type="term" value="F:metal ion binding"/>
    <property type="evidence" value="ECO:0007669"/>
    <property type="project" value="UniProtKB-KW"/>
</dbReference>
<evidence type="ECO:0000256" key="7">
    <source>
        <dbReference type="ARBA" id="ARBA00023049"/>
    </source>
</evidence>
<evidence type="ECO:0000313" key="12">
    <source>
        <dbReference type="Proteomes" id="UP000580250"/>
    </source>
</evidence>
<dbReference type="InterPro" id="IPR024079">
    <property type="entry name" value="MetalloPept_cat_dom_sf"/>
</dbReference>
<dbReference type="GO" id="GO:0005886">
    <property type="term" value="C:plasma membrane"/>
    <property type="evidence" value="ECO:0007669"/>
    <property type="project" value="TreeGrafter"/>
</dbReference>
<dbReference type="OrthoDB" id="6475849at2759"/>
<reference evidence="11 12" key="1">
    <citation type="submission" date="2020-08" db="EMBL/GenBank/DDBJ databases">
        <authorList>
            <person name="Koutsovoulos G."/>
            <person name="Danchin GJ E."/>
        </authorList>
    </citation>
    <scope>NUCLEOTIDE SEQUENCE [LARGE SCALE GENOMIC DNA]</scope>
</reference>
<evidence type="ECO:0000256" key="8">
    <source>
        <dbReference type="SAM" id="SignalP"/>
    </source>
</evidence>
<evidence type="ECO:0000256" key="2">
    <source>
        <dbReference type="ARBA" id="ARBA00007357"/>
    </source>
</evidence>
<feature type="domain" description="Peptidase M13 N-terminal" evidence="10">
    <location>
        <begin position="132"/>
        <end position="531"/>
    </location>
</feature>
<evidence type="ECO:0000256" key="6">
    <source>
        <dbReference type="ARBA" id="ARBA00022833"/>
    </source>
</evidence>
<evidence type="ECO:0000259" key="10">
    <source>
        <dbReference type="Pfam" id="PF05649"/>
    </source>
</evidence>
<keyword evidence="4" id="KW-0479">Metal-binding</keyword>
<dbReference type="AlphaFoldDB" id="A0A6V7VVJ3"/>
<evidence type="ECO:0000259" key="9">
    <source>
        <dbReference type="Pfam" id="PF01431"/>
    </source>
</evidence>
<evidence type="ECO:0000256" key="3">
    <source>
        <dbReference type="ARBA" id="ARBA00022670"/>
    </source>
</evidence>
<dbReference type="CDD" id="cd08662">
    <property type="entry name" value="M13"/>
    <property type="match status" value="1"/>
</dbReference>
<comment type="cofactor">
    <cofactor evidence="1">
        <name>Zn(2+)</name>
        <dbReference type="ChEBI" id="CHEBI:29105"/>
    </cofactor>
</comment>
<keyword evidence="5" id="KW-0378">Hydrolase</keyword>
<dbReference type="InterPro" id="IPR018497">
    <property type="entry name" value="Peptidase_M13_C"/>
</dbReference>
<gene>
    <name evidence="11" type="ORF">MENT_LOCUS30757</name>
</gene>
<keyword evidence="3" id="KW-0645">Protease</keyword>
<comment type="caution">
    <text evidence="11">The sequence shown here is derived from an EMBL/GenBank/DDBJ whole genome shotgun (WGS) entry which is preliminary data.</text>
</comment>
<evidence type="ECO:0000256" key="4">
    <source>
        <dbReference type="ARBA" id="ARBA00022723"/>
    </source>
</evidence>
<evidence type="ECO:0000256" key="1">
    <source>
        <dbReference type="ARBA" id="ARBA00001947"/>
    </source>
</evidence>
<dbReference type="Gene3D" id="1.10.1380.10">
    <property type="entry name" value="Neutral endopeptidase , domain2"/>
    <property type="match status" value="1"/>
</dbReference>
<keyword evidence="8" id="KW-0732">Signal</keyword>
<dbReference type="Gene3D" id="3.40.390.10">
    <property type="entry name" value="Collagenase (Catalytic Domain)"/>
    <property type="match status" value="1"/>
</dbReference>
<protein>
    <submittedName>
        <fullName evidence="11">Uncharacterized protein</fullName>
    </submittedName>
</protein>
<dbReference type="SUPFAM" id="SSF55486">
    <property type="entry name" value="Metalloproteases ('zincins'), catalytic domain"/>
    <property type="match status" value="1"/>
</dbReference>
<feature type="signal peptide" evidence="8">
    <location>
        <begin position="1"/>
        <end position="22"/>
    </location>
</feature>
<keyword evidence="6" id="KW-0862">Zinc</keyword>
<accession>A0A6V7VVJ3</accession>
<dbReference type="InterPro" id="IPR042089">
    <property type="entry name" value="Peptidase_M13_dom_2"/>
</dbReference>
<keyword evidence="7" id="KW-0482">Metalloprotease</keyword>
<dbReference type="PROSITE" id="PS51885">
    <property type="entry name" value="NEPRILYSIN"/>
    <property type="match status" value="1"/>
</dbReference>
<dbReference type="InterPro" id="IPR008753">
    <property type="entry name" value="Peptidase_M13_N"/>
</dbReference>
<proteinExistence type="inferred from homology"/>